<evidence type="ECO:0000313" key="3">
    <source>
        <dbReference type="EMBL" id="EFC38769.1"/>
    </source>
</evidence>
<feature type="chain" id="PRO_5003037935" evidence="1">
    <location>
        <begin position="27"/>
        <end position="307"/>
    </location>
</feature>
<proteinExistence type="predicted"/>
<feature type="domain" description="Fungal lipase-type" evidence="2">
    <location>
        <begin position="125"/>
        <end position="250"/>
    </location>
</feature>
<dbReference type="Pfam" id="PF01764">
    <property type="entry name" value="Lipase_3"/>
    <property type="match status" value="1"/>
</dbReference>
<dbReference type="InterPro" id="IPR029058">
    <property type="entry name" value="AB_hydrolase_fold"/>
</dbReference>
<dbReference type="SUPFAM" id="SSF53474">
    <property type="entry name" value="alpha/beta-Hydrolases"/>
    <property type="match status" value="1"/>
</dbReference>
<evidence type="ECO:0000259" key="2">
    <source>
        <dbReference type="Pfam" id="PF01764"/>
    </source>
</evidence>
<sequence>MKANKLVFALLLTLALFSIYTQQVEGLKLKQAVKKIKNVAKTVKSLVNSDKEMEIVNRRLKTICPRDIEWAGFFSQDVYHNKISQVPIVKCSSLPNAKDYKVVKFHRSSQTSFKIYYNALTRTVVISFRGVEPKNVKNWADSFNFKLTDFNGNGKVHRGFLQHYKKLKETLVAALKKVFSSENQVDTVMFTGHSKGAAVTSIAALDFVSSKYVDYKNAKIKLITFGQPRTGDAKFVSTINAAIPEFARVVDFYKSKKNKVRYDLVALVPPRAMKFSHAGVDIRIKCQKKNRVKCHEIKQYNKSIQML</sequence>
<dbReference type="OrthoDB" id="426718at2759"/>
<dbReference type="Gene3D" id="3.40.50.1820">
    <property type="entry name" value="alpha/beta hydrolase"/>
    <property type="match status" value="1"/>
</dbReference>
<keyword evidence="1" id="KW-0732">Signal</keyword>
<reference evidence="3 4" key="1">
    <citation type="journal article" date="2010" name="Cell">
        <title>The genome of Naegleria gruberi illuminates early eukaryotic versatility.</title>
        <authorList>
            <person name="Fritz-Laylin L.K."/>
            <person name="Prochnik S.E."/>
            <person name="Ginger M.L."/>
            <person name="Dacks J.B."/>
            <person name="Carpenter M.L."/>
            <person name="Field M.C."/>
            <person name="Kuo A."/>
            <person name="Paredez A."/>
            <person name="Chapman J."/>
            <person name="Pham J."/>
            <person name="Shu S."/>
            <person name="Neupane R."/>
            <person name="Cipriano M."/>
            <person name="Mancuso J."/>
            <person name="Tu H."/>
            <person name="Salamov A."/>
            <person name="Lindquist E."/>
            <person name="Shapiro H."/>
            <person name="Lucas S."/>
            <person name="Grigoriev I.V."/>
            <person name="Cande W.Z."/>
            <person name="Fulton C."/>
            <person name="Rokhsar D.S."/>
            <person name="Dawson S.C."/>
        </authorList>
    </citation>
    <scope>NUCLEOTIDE SEQUENCE [LARGE SCALE GENOMIC DNA]</scope>
    <source>
        <strain evidence="3 4">NEG-M</strain>
    </source>
</reference>
<dbReference type="InParanoid" id="D2VWY4"/>
<keyword evidence="4" id="KW-1185">Reference proteome</keyword>
<dbReference type="KEGG" id="ngr:NAEGRDRAFT_73547"/>
<accession>D2VWY4</accession>
<dbReference type="VEuPathDB" id="AmoebaDB:NAEGRDRAFT_73547"/>
<feature type="signal peptide" evidence="1">
    <location>
        <begin position="1"/>
        <end position="26"/>
    </location>
</feature>
<dbReference type="InterPro" id="IPR051218">
    <property type="entry name" value="Sec_MonoDiacylglyc_Lipase"/>
</dbReference>
<dbReference type="EMBL" id="GG738905">
    <property type="protein sequence ID" value="EFC38769.1"/>
    <property type="molecule type" value="Genomic_DNA"/>
</dbReference>
<dbReference type="GO" id="GO:0006629">
    <property type="term" value="P:lipid metabolic process"/>
    <property type="evidence" value="ECO:0007669"/>
    <property type="project" value="InterPro"/>
</dbReference>
<dbReference type="PANTHER" id="PTHR45856">
    <property type="entry name" value="ALPHA/BETA-HYDROLASES SUPERFAMILY PROTEIN"/>
    <property type="match status" value="1"/>
</dbReference>
<name>D2VWY4_NAEGR</name>
<dbReference type="Proteomes" id="UP000006671">
    <property type="component" value="Unassembled WGS sequence"/>
</dbReference>
<organism evidence="4">
    <name type="scientific">Naegleria gruberi</name>
    <name type="common">Amoeba</name>
    <dbReference type="NCBI Taxonomy" id="5762"/>
    <lineage>
        <taxon>Eukaryota</taxon>
        <taxon>Discoba</taxon>
        <taxon>Heterolobosea</taxon>
        <taxon>Tetramitia</taxon>
        <taxon>Eutetramitia</taxon>
        <taxon>Vahlkampfiidae</taxon>
        <taxon>Naegleria</taxon>
    </lineage>
</organism>
<gene>
    <name evidence="3" type="ORF">NAEGRDRAFT_73547</name>
</gene>
<evidence type="ECO:0000313" key="4">
    <source>
        <dbReference type="Proteomes" id="UP000006671"/>
    </source>
</evidence>
<dbReference type="InterPro" id="IPR002921">
    <property type="entry name" value="Fungal_lipase-type"/>
</dbReference>
<dbReference type="eggNOG" id="KOG4569">
    <property type="taxonomic scope" value="Eukaryota"/>
</dbReference>
<dbReference type="PANTHER" id="PTHR45856:SF25">
    <property type="entry name" value="FUNGAL LIPASE-LIKE DOMAIN-CONTAINING PROTEIN"/>
    <property type="match status" value="1"/>
</dbReference>
<evidence type="ECO:0000256" key="1">
    <source>
        <dbReference type="SAM" id="SignalP"/>
    </source>
</evidence>
<dbReference type="AlphaFoldDB" id="D2VWY4"/>
<dbReference type="RefSeq" id="XP_002671513.1">
    <property type="nucleotide sequence ID" value="XM_002671467.1"/>
</dbReference>
<dbReference type="GeneID" id="8858419"/>
<protein>
    <submittedName>
        <fullName evidence="3">Predicted protein</fullName>
    </submittedName>
</protein>
<dbReference type="CDD" id="cd00519">
    <property type="entry name" value="Lipase_3"/>
    <property type="match status" value="1"/>
</dbReference>